<dbReference type="InterPro" id="IPR002711">
    <property type="entry name" value="HNH"/>
</dbReference>
<evidence type="ECO:0000313" key="2">
    <source>
        <dbReference type="EMBL" id="KKM13293.1"/>
    </source>
</evidence>
<feature type="non-terminal residue" evidence="2">
    <location>
        <position position="323"/>
    </location>
</feature>
<dbReference type="Pfam" id="PF14239">
    <property type="entry name" value="RRXRR"/>
    <property type="match status" value="1"/>
</dbReference>
<gene>
    <name evidence="2" type="ORF">LCGC14_1717640</name>
</gene>
<dbReference type="GO" id="GO:0003676">
    <property type="term" value="F:nucleic acid binding"/>
    <property type="evidence" value="ECO:0007669"/>
    <property type="project" value="InterPro"/>
</dbReference>
<dbReference type="GO" id="GO:0004519">
    <property type="term" value="F:endonuclease activity"/>
    <property type="evidence" value="ECO:0007669"/>
    <property type="project" value="InterPro"/>
</dbReference>
<dbReference type="InterPro" id="IPR025938">
    <property type="entry name" value="RRXRR_dom"/>
</dbReference>
<dbReference type="AlphaFoldDB" id="A0A0F9JTS0"/>
<dbReference type="InterPro" id="IPR003615">
    <property type="entry name" value="HNH_nuc"/>
</dbReference>
<dbReference type="InterPro" id="IPR047693">
    <property type="entry name" value="RNA-guided_IscB-like"/>
</dbReference>
<dbReference type="GO" id="GO:0008270">
    <property type="term" value="F:zinc ion binding"/>
    <property type="evidence" value="ECO:0007669"/>
    <property type="project" value="InterPro"/>
</dbReference>
<organism evidence="2">
    <name type="scientific">marine sediment metagenome</name>
    <dbReference type="NCBI Taxonomy" id="412755"/>
    <lineage>
        <taxon>unclassified sequences</taxon>
        <taxon>metagenomes</taxon>
        <taxon>ecological metagenomes</taxon>
    </lineage>
</organism>
<dbReference type="NCBIfam" id="NF040563">
    <property type="entry name" value="guided_IscB"/>
    <property type="match status" value="1"/>
</dbReference>
<name>A0A0F9JTS0_9ZZZZ</name>
<dbReference type="SMART" id="SM00507">
    <property type="entry name" value="HNHc"/>
    <property type="match status" value="1"/>
</dbReference>
<accession>A0A0F9JTS0</accession>
<dbReference type="CDD" id="cd00085">
    <property type="entry name" value="HNHc"/>
    <property type="match status" value="1"/>
</dbReference>
<dbReference type="Pfam" id="PF01844">
    <property type="entry name" value="HNH"/>
    <property type="match status" value="1"/>
</dbReference>
<comment type="caution">
    <text evidence="2">The sequence shown here is derived from an EMBL/GenBank/DDBJ whole genome shotgun (WGS) entry which is preliminary data.</text>
</comment>
<reference evidence="2" key="1">
    <citation type="journal article" date="2015" name="Nature">
        <title>Complex archaea that bridge the gap between prokaryotes and eukaryotes.</title>
        <authorList>
            <person name="Spang A."/>
            <person name="Saw J.H."/>
            <person name="Jorgensen S.L."/>
            <person name="Zaremba-Niedzwiedzka K."/>
            <person name="Martijn J."/>
            <person name="Lind A.E."/>
            <person name="van Eijk R."/>
            <person name="Schleper C."/>
            <person name="Guy L."/>
            <person name="Ettema T.J."/>
        </authorList>
    </citation>
    <scope>NUCLEOTIDE SEQUENCE</scope>
</reference>
<feature type="domain" description="HNH nuclease" evidence="1">
    <location>
        <begin position="247"/>
        <end position="297"/>
    </location>
</feature>
<sequence>MLKQKLLERNTYTPKSAPPALGTVTLCLNSSKAEGTVMQSLKTSNNTPEEALTPKARGGQDLRVPVIYVLNMRGDPLMPTSPRKARILLKKGEARVTKRTPLTIQLTKPTGEAKQSITLGVDAGYSHVGLSVTTQNKELLSSEVNLRIDMVKLNSDRRQYRRTRRNRKTWYRQPRFLNRVKSKHKGWLPPSVQHKLDTHVKLVKNVLNILPVSKIIVEVGNFDIQKIQNPEIEGKEYQKGSQLGFYNVREYVLHRDNHTCQHCKSKNVPLVVHHIESRQTGGDRPNNLITLCKKCHSDHHEGLIKLKVMKSKPFRAATFMSTI</sequence>
<dbReference type="Gene3D" id="1.10.30.50">
    <property type="match status" value="1"/>
</dbReference>
<evidence type="ECO:0000259" key="1">
    <source>
        <dbReference type="SMART" id="SM00507"/>
    </source>
</evidence>
<proteinExistence type="predicted"/>
<protein>
    <recommendedName>
        <fullName evidence="1">HNH nuclease domain-containing protein</fullName>
    </recommendedName>
</protein>
<dbReference type="EMBL" id="LAZR01015410">
    <property type="protein sequence ID" value="KKM13293.1"/>
    <property type="molecule type" value="Genomic_DNA"/>
</dbReference>